<dbReference type="Pfam" id="PF00455">
    <property type="entry name" value="DeoRC"/>
    <property type="match status" value="1"/>
</dbReference>
<dbReference type="SMART" id="SM00420">
    <property type="entry name" value="HTH_DEOR"/>
    <property type="match status" value="1"/>
</dbReference>
<dbReference type="PROSITE" id="PS00894">
    <property type="entry name" value="HTH_DEOR_1"/>
    <property type="match status" value="1"/>
</dbReference>
<dbReference type="EMBL" id="AZDI01000002">
    <property type="protein sequence ID" value="KRK46358.1"/>
    <property type="molecule type" value="Genomic_DNA"/>
</dbReference>
<keyword evidence="6" id="KW-1185">Reference proteome</keyword>
<comment type="caution">
    <text evidence="5">The sequence shown here is derived from an EMBL/GenBank/DDBJ whole genome shotgun (WGS) entry which is preliminary data.</text>
</comment>
<dbReference type="PANTHER" id="PTHR30363">
    <property type="entry name" value="HTH-TYPE TRANSCRIPTIONAL REGULATOR SRLR-RELATED"/>
    <property type="match status" value="1"/>
</dbReference>
<dbReference type="InterPro" id="IPR001034">
    <property type="entry name" value="DeoR_HTH"/>
</dbReference>
<keyword evidence="2" id="KW-0238">DNA-binding</keyword>
<reference evidence="5 6" key="1">
    <citation type="journal article" date="2015" name="Genome Announc.">
        <title>Expanding the biotechnology potential of lactobacilli through comparative genomics of 213 strains and associated genera.</title>
        <authorList>
            <person name="Sun Z."/>
            <person name="Harris H.M."/>
            <person name="McCann A."/>
            <person name="Guo C."/>
            <person name="Argimon S."/>
            <person name="Zhang W."/>
            <person name="Yang X."/>
            <person name="Jeffery I.B."/>
            <person name="Cooney J.C."/>
            <person name="Kagawa T.F."/>
            <person name="Liu W."/>
            <person name="Song Y."/>
            <person name="Salvetti E."/>
            <person name="Wrobel A."/>
            <person name="Rasinkangas P."/>
            <person name="Parkhill J."/>
            <person name="Rea M.C."/>
            <person name="O'Sullivan O."/>
            <person name="Ritari J."/>
            <person name="Douillard F.P."/>
            <person name="Paul Ross R."/>
            <person name="Yang R."/>
            <person name="Briner A.E."/>
            <person name="Felis G.E."/>
            <person name="de Vos W.M."/>
            <person name="Barrangou R."/>
            <person name="Klaenhammer T.R."/>
            <person name="Caufield P.W."/>
            <person name="Cui Y."/>
            <person name="Zhang H."/>
            <person name="O'Toole P.W."/>
        </authorList>
    </citation>
    <scope>NUCLEOTIDE SEQUENCE [LARGE SCALE GENOMIC DNA]</scope>
    <source>
        <strain evidence="5 6">DSM 15638</strain>
    </source>
</reference>
<evidence type="ECO:0000259" key="4">
    <source>
        <dbReference type="PROSITE" id="PS51000"/>
    </source>
</evidence>
<dbReference type="InterPro" id="IPR036390">
    <property type="entry name" value="WH_DNA-bd_sf"/>
</dbReference>
<dbReference type="Proteomes" id="UP000051450">
    <property type="component" value="Unassembled WGS sequence"/>
</dbReference>
<organism evidence="5 6">
    <name type="scientific">Dellaglioa algida DSM 15638</name>
    <dbReference type="NCBI Taxonomy" id="1423719"/>
    <lineage>
        <taxon>Bacteria</taxon>
        <taxon>Bacillati</taxon>
        <taxon>Bacillota</taxon>
        <taxon>Bacilli</taxon>
        <taxon>Lactobacillales</taxon>
        <taxon>Lactobacillaceae</taxon>
        <taxon>Dellaglioa</taxon>
    </lineage>
</organism>
<dbReference type="PROSITE" id="PS51000">
    <property type="entry name" value="HTH_DEOR_2"/>
    <property type="match status" value="1"/>
</dbReference>
<dbReference type="PANTHER" id="PTHR30363:SF56">
    <property type="entry name" value="TRANSCRIPTIONAL REGULATOR, DEOR FAMILY"/>
    <property type="match status" value="1"/>
</dbReference>
<dbReference type="PATRIC" id="fig|1423719.4.peg.873"/>
<proteinExistence type="predicted"/>
<dbReference type="GO" id="GO:0003677">
    <property type="term" value="F:DNA binding"/>
    <property type="evidence" value="ECO:0007669"/>
    <property type="project" value="UniProtKB-KW"/>
</dbReference>
<sequence>MLTIERYKFIKSEIDKYGYVKVQDICHELNISESTVRRDLQQLESDGELLRVHGGAQSIQLLKVEENLEEKSSLNMLNKTAVAKVASELIQPDNVIFLDAGSTTFAMIPYLKTVKNLTVVTNGVNHALALAEHNIKTIVIGGQVKANTKAIVGAESIKTINNLQFDLVFLGMNSINLDFGFSTPDPEEAAIKLAAINQSKQTYVLADQSKFNQVSFVKVADLNRATIITDKLATDDFKNYKTKTKIQEVQQ</sequence>
<dbReference type="InterPro" id="IPR014036">
    <property type="entry name" value="DeoR-like_C"/>
</dbReference>
<evidence type="ECO:0000256" key="2">
    <source>
        <dbReference type="ARBA" id="ARBA00023125"/>
    </source>
</evidence>
<keyword evidence="3" id="KW-0804">Transcription</keyword>
<dbReference type="InterPro" id="IPR036388">
    <property type="entry name" value="WH-like_DNA-bd_sf"/>
</dbReference>
<dbReference type="SUPFAM" id="SSF100950">
    <property type="entry name" value="NagB/RpiA/CoA transferase-like"/>
    <property type="match status" value="1"/>
</dbReference>
<dbReference type="AlphaFoldDB" id="A0A0R1HIV1"/>
<accession>A0A0R1HIV1</accession>
<dbReference type="OrthoDB" id="9797223at2"/>
<dbReference type="Gene3D" id="1.10.10.10">
    <property type="entry name" value="Winged helix-like DNA-binding domain superfamily/Winged helix DNA-binding domain"/>
    <property type="match status" value="1"/>
</dbReference>
<dbReference type="STRING" id="1423719.FC66_GL000861"/>
<dbReference type="InterPro" id="IPR050313">
    <property type="entry name" value="Carb_Metab_HTH_regulators"/>
</dbReference>
<evidence type="ECO:0000313" key="6">
    <source>
        <dbReference type="Proteomes" id="UP000051450"/>
    </source>
</evidence>
<evidence type="ECO:0000256" key="1">
    <source>
        <dbReference type="ARBA" id="ARBA00023015"/>
    </source>
</evidence>
<evidence type="ECO:0000313" key="5">
    <source>
        <dbReference type="EMBL" id="KRK46358.1"/>
    </source>
</evidence>
<evidence type="ECO:0000256" key="3">
    <source>
        <dbReference type="ARBA" id="ARBA00023163"/>
    </source>
</evidence>
<dbReference type="Gene3D" id="3.40.50.1360">
    <property type="match status" value="1"/>
</dbReference>
<protein>
    <submittedName>
        <fullName evidence="5">DeoR family transcriptional regulator</fullName>
    </submittedName>
</protein>
<gene>
    <name evidence="5" type="ORF">FC66_GL000861</name>
</gene>
<dbReference type="InterPro" id="IPR037171">
    <property type="entry name" value="NagB/RpiA_transferase-like"/>
</dbReference>
<name>A0A0R1HIV1_9LACO</name>
<dbReference type="SUPFAM" id="SSF46785">
    <property type="entry name" value="Winged helix' DNA-binding domain"/>
    <property type="match status" value="1"/>
</dbReference>
<dbReference type="GO" id="GO:0003700">
    <property type="term" value="F:DNA-binding transcription factor activity"/>
    <property type="evidence" value="ECO:0007669"/>
    <property type="project" value="InterPro"/>
</dbReference>
<keyword evidence="1" id="KW-0805">Transcription regulation</keyword>
<feature type="domain" description="HTH deoR-type" evidence="4">
    <location>
        <begin position="3"/>
        <end position="58"/>
    </location>
</feature>
<dbReference type="InterPro" id="IPR018356">
    <property type="entry name" value="Tscrpt_reg_HTH_DeoR_CS"/>
</dbReference>
<dbReference type="SMART" id="SM01134">
    <property type="entry name" value="DeoRC"/>
    <property type="match status" value="1"/>
</dbReference>
<dbReference type="PRINTS" id="PR00037">
    <property type="entry name" value="HTHLACR"/>
</dbReference>
<dbReference type="Pfam" id="PF08220">
    <property type="entry name" value="HTH_DeoR"/>
    <property type="match status" value="1"/>
</dbReference>
<dbReference type="RefSeq" id="WP_057973926.1">
    <property type="nucleotide sequence ID" value="NZ_AZDI01000002.1"/>
</dbReference>